<keyword evidence="4" id="KW-0788">Thiol protease</keyword>
<dbReference type="SUPFAM" id="SSF54001">
    <property type="entry name" value="Cysteine proteinases"/>
    <property type="match status" value="1"/>
</dbReference>
<accession>A0ABW3YAX6</accession>
<organism evidence="7 8">
    <name type="scientific">Micromonospora sonneratiae</name>
    <dbReference type="NCBI Taxonomy" id="1184706"/>
    <lineage>
        <taxon>Bacteria</taxon>
        <taxon>Bacillati</taxon>
        <taxon>Actinomycetota</taxon>
        <taxon>Actinomycetes</taxon>
        <taxon>Micromonosporales</taxon>
        <taxon>Micromonosporaceae</taxon>
        <taxon>Micromonospora</taxon>
    </lineage>
</organism>
<dbReference type="PANTHER" id="PTHR47359">
    <property type="entry name" value="PEPTIDOGLYCAN DL-ENDOPEPTIDASE CWLO"/>
    <property type="match status" value="1"/>
</dbReference>
<dbReference type="InterPro" id="IPR051794">
    <property type="entry name" value="PG_Endopeptidase_C40"/>
</dbReference>
<comment type="similarity">
    <text evidence="1">Belongs to the peptidase C40 family.</text>
</comment>
<feature type="compositionally biased region" description="Low complexity" evidence="5">
    <location>
        <begin position="11"/>
        <end position="21"/>
    </location>
</feature>
<dbReference type="Proteomes" id="UP001597260">
    <property type="component" value="Unassembled WGS sequence"/>
</dbReference>
<proteinExistence type="inferred from homology"/>
<keyword evidence="8" id="KW-1185">Reference proteome</keyword>
<dbReference type="PANTHER" id="PTHR47359:SF3">
    <property type="entry name" value="NLP_P60 DOMAIN-CONTAINING PROTEIN-RELATED"/>
    <property type="match status" value="1"/>
</dbReference>
<evidence type="ECO:0000256" key="2">
    <source>
        <dbReference type="ARBA" id="ARBA00022670"/>
    </source>
</evidence>
<evidence type="ECO:0000313" key="7">
    <source>
        <dbReference type="EMBL" id="MFD1321220.1"/>
    </source>
</evidence>
<protein>
    <submittedName>
        <fullName evidence="7">NlpC/P60 family protein</fullName>
    </submittedName>
</protein>
<comment type="caution">
    <text evidence="7">The sequence shown here is derived from an EMBL/GenBank/DDBJ whole genome shotgun (WGS) entry which is preliminary data.</text>
</comment>
<dbReference type="Gene3D" id="3.90.1720.10">
    <property type="entry name" value="endopeptidase domain like (from Nostoc punctiforme)"/>
    <property type="match status" value="1"/>
</dbReference>
<name>A0ABW3YAX6_9ACTN</name>
<dbReference type="PROSITE" id="PS51935">
    <property type="entry name" value="NLPC_P60"/>
    <property type="match status" value="1"/>
</dbReference>
<dbReference type="InterPro" id="IPR000064">
    <property type="entry name" value="NLP_P60_dom"/>
</dbReference>
<sequence length="344" mass="36718">MAPQASRLRPASSAHADATAAKPRNRWSPLTAALAAIVGVAVVLVGSTPAIAEPSVTEIERQIDEAWEKLEPIIEKHNATRQDLAAKKKQADALGRKIQPLEVQIEAALGKVGQIAVQAYKGNEVSALNAILTSGTPTTLMDQLGLLDQIARGQQRDIQAVVDLRNSYAAQKGPLDVLVAQLTRTEAELAAKKKEIDAEVTRLQKLRLIAYGNGAGGALRPAPCPLVYPGGAVGKVVKFACAQIGKKYQWGSDGPNTFDCSGLTMRAWEQAGVSLPHNAARQRATIPSVSRANLKAGDLVFYNNLAHVGIYVGDGWIVHAPQTGDWVRMRKVDVGNIHSYGRPG</sequence>
<evidence type="ECO:0000256" key="4">
    <source>
        <dbReference type="ARBA" id="ARBA00022807"/>
    </source>
</evidence>
<gene>
    <name evidence="7" type="ORF">ACFQ4H_08975</name>
</gene>
<feature type="domain" description="NlpC/P60" evidence="6">
    <location>
        <begin position="230"/>
        <end position="344"/>
    </location>
</feature>
<keyword evidence="2" id="KW-0645">Protease</keyword>
<evidence type="ECO:0000256" key="3">
    <source>
        <dbReference type="ARBA" id="ARBA00022801"/>
    </source>
</evidence>
<dbReference type="InterPro" id="IPR038765">
    <property type="entry name" value="Papain-like_cys_pep_sf"/>
</dbReference>
<dbReference type="RefSeq" id="WP_377569144.1">
    <property type="nucleotide sequence ID" value="NZ_JBHTMP010000010.1"/>
</dbReference>
<evidence type="ECO:0000256" key="1">
    <source>
        <dbReference type="ARBA" id="ARBA00007074"/>
    </source>
</evidence>
<evidence type="ECO:0000256" key="5">
    <source>
        <dbReference type="SAM" id="MobiDB-lite"/>
    </source>
</evidence>
<dbReference type="EMBL" id="JBHTMP010000010">
    <property type="protein sequence ID" value="MFD1321220.1"/>
    <property type="molecule type" value="Genomic_DNA"/>
</dbReference>
<feature type="region of interest" description="Disordered" evidence="5">
    <location>
        <begin position="1"/>
        <end position="24"/>
    </location>
</feature>
<evidence type="ECO:0000259" key="6">
    <source>
        <dbReference type="PROSITE" id="PS51935"/>
    </source>
</evidence>
<dbReference type="Gene3D" id="6.10.250.3150">
    <property type="match status" value="1"/>
</dbReference>
<evidence type="ECO:0000313" key="8">
    <source>
        <dbReference type="Proteomes" id="UP001597260"/>
    </source>
</evidence>
<keyword evidence="3" id="KW-0378">Hydrolase</keyword>
<reference evidence="8" key="1">
    <citation type="journal article" date="2019" name="Int. J. Syst. Evol. Microbiol.">
        <title>The Global Catalogue of Microorganisms (GCM) 10K type strain sequencing project: providing services to taxonomists for standard genome sequencing and annotation.</title>
        <authorList>
            <consortium name="The Broad Institute Genomics Platform"/>
            <consortium name="The Broad Institute Genome Sequencing Center for Infectious Disease"/>
            <person name="Wu L."/>
            <person name="Ma J."/>
        </authorList>
    </citation>
    <scope>NUCLEOTIDE SEQUENCE [LARGE SCALE GENOMIC DNA]</scope>
    <source>
        <strain evidence="8">JCM 31037</strain>
    </source>
</reference>
<dbReference type="Pfam" id="PF00877">
    <property type="entry name" value="NLPC_P60"/>
    <property type="match status" value="1"/>
</dbReference>